<evidence type="ECO:0000256" key="3">
    <source>
        <dbReference type="ARBA" id="ARBA00022741"/>
    </source>
</evidence>
<reference evidence="7 8" key="1">
    <citation type="journal article" date="2017" name="ISME J.">
        <title>Energy and carbon metabolisms in a deep terrestrial subsurface fluid microbial community.</title>
        <authorList>
            <person name="Momper L."/>
            <person name="Jungbluth S.P."/>
            <person name="Lee M.D."/>
            <person name="Amend J.P."/>
        </authorList>
    </citation>
    <scope>NUCLEOTIDE SEQUENCE [LARGE SCALE GENOMIC DNA]</scope>
    <source>
        <strain evidence="7">SURF_5</strain>
    </source>
</reference>
<dbReference type="Pfam" id="PF00069">
    <property type="entry name" value="Pkinase"/>
    <property type="match status" value="1"/>
</dbReference>
<dbReference type="PANTHER" id="PTHR43671:SF13">
    <property type="entry name" value="SERINE_THREONINE-PROTEIN KINASE NEK2"/>
    <property type="match status" value="1"/>
</dbReference>
<comment type="caution">
    <text evidence="7">The sequence shown here is derived from an EMBL/GenBank/DDBJ whole genome shotgun (WGS) entry which is preliminary data.</text>
</comment>
<evidence type="ECO:0000256" key="4">
    <source>
        <dbReference type="ARBA" id="ARBA00022777"/>
    </source>
</evidence>
<protein>
    <recommendedName>
        <fullName evidence="1">non-specific serine/threonine protein kinase</fullName>
        <ecNumber evidence="1">2.7.11.1</ecNumber>
    </recommendedName>
</protein>
<evidence type="ECO:0000313" key="8">
    <source>
        <dbReference type="Proteomes" id="UP000265882"/>
    </source>
</evidence>
<evidence type="ECO:0000256" key="1">
    <source>
        <dbReference type="ARBA" id="ARBA00012513"/>
    </source>
</evidence>
<evidence type="ECO:0000313" key="7">
    <source>
        <dbReference type="EMBL" id="RJP21531.1"/>
    </source>
</evidence>
<keyword evidence="2" id="KW-0808">Transferase</keyword>
<keyword evidence="3" id="KW-0547">Nucleotide-binding</keyword>
<keyword evidence="7" id="KW-0723">Serine/threonine-protein kinase</keyword>
<dbReference type="GO" id="GO:0005524">
    <property type="term" value="F:ATP binding"/>
    <property type="evidence" value="ECO:0007669"/>
    <property type="project" value="UniProtKB-KW"/>
</dbReference>
<dbReference type="Pfam" id="PF02861">
    <property type="entry name" value="Clp_N"/>
    <property type="match status" value="1"/>
</dbReference>
<name>A0A3A4P121_ABYX5</name>
<gene>
    <name evidence="7" type="ORF">C4520_09585</name>
</gene>
<evidence type="ECO:0000256" key="5">
    <source>
        <dbReference type="ARBA" id="ARBA00022840"/>
    </source>
</evidence>
<dbReference type="PANTHER" id="PTHR43671">
    <property type="entry name" value="SERINE/THREONINE-PROTEIN KINASE NEK"/>
    <property type="match status" value="1"/>
</dbReference>
<dbReference type="SUPFAM" id="SSF56112">
    <property type="entry name" value="Protein kinase-like (PK-like)"/>
    <property type="match status" value="1"/>
</dbReference>
<dbReference type="InterPro" id="IPR004176">
    <property type="entry name" value="Clp_R_N"/>
</dbReference>
<evidence type="ECO:0000256" key="2">
    <source>
        <dbReference type="ARBA" id="ARBA00022679"/>
    </source>
</evidence>
<dbReference type="SUPFAM" id="SSF81923">
    <property type="entry name" value="Double Clp-N motif"/>
    <property type="match status" value="1"/>
</dbReference>
<keyword evidence="5" id="KW-0067">ATP-binding</keyword>
<dbReference type="InterPro" id="IPR000719">
    <property type="entry name" value="Prot_kinase_dom"/>
</dbReference>
<dbReference type="GO" id="GO:0004674">
    <property type="term" value="F:protein serine/threonine kinase activity"/>
    <property type="evidence" value="ECO:0007669"/>
    <property type="project" value="UniProtKB-KW"/>
</dbReference>
<dbReference type="EMBL" id="QZKU01000067">
    <property type="protein sequence ID" value="RJP21531.1"/>
    <property type="molecule type" value="Genomic_DNA"/>
</dbReference>
<sequence length="434" mass="48728">MAKQIGQILDERYRITNLLGGGMAYVYLLEHIETGERRAAKTVRDEFLKDAAMVARFRREMKIWVAIGSHPNIVRAYSVKEIEGRPFLFMEWVEGGSLFDFIKKRALLPVERLLQIAEEIATGLVYVHNCMTPDGIRGIVHRDLTPANVMLDRNGTIKISDFGIARAVDSTVLTGTCDMLGTFPYVSPEQFDCPHEVDKRTDIYSFGALMYHLSCATPPFVGSNWNELAQKIKTAVPVAPAELRKDLPEGFSKMLMQCLEKKPEDRVQDFADVMAIVGTLQMDGTTRKDADANVCLSRILDAAEREAAASGIDMVDPMHLLMSIASNERETFSCWLQETKVDAIDFAENLRCCIEHKEKAEIPKNVRFKRSAQRVMALARSLSEQDGAPAPDARHILQALLQEPSVQETVHKALHVAHASNVVEKLLEVFKRKK</sequence>
<dbReference type="PROSITE" id="PS00109">
    <property type="entry name" value="PROTEIN_KINASE_TYR"/>
    <property type="match status" value="1"/>
</dbReference>
<dbReference type="AlphaFoldDB" id="A0A3A4P121"/>
<dbReference type="CDD" id="cd14014">
    <property type="entry name" value="STKc_PknB_like"/>
    <property type="match status" value="1"/>
</dbReference>
<dbReference type="InterPro" id="IPR011009">
    <property type="entry name" value="Kinase-like_dom_sf"/>
</dbReference>
<dbReference type="Gene3D" id="1.10.1780.10">
    <property type="entry name" value="Clp, N-terminal domain"/>
    <property type="match status" value="1"/>
</dbReference>
<dbReference type="InterPro" id="IPR036628">
    <property type="entry name" value="Clp_N_dom_sf"/>
</dbReference>
<proteinExistence type="predicted"/>
<feature type="domain" description="Protein kinase" evidence="6">
    <location>
        <begin position="12"/>
        <end position="280"/>
    </location>
</feature>
<evidence type="ECO:0000259" key="6">
    <source>
        <dbReference type="PROSITE" id="PS50011"/>
    </source>
</evidence>
<dbReference type="Gene3D" id="1.10.510.10">
    <property type="entry name" value="Transferase(Phosphotransferase) domain 1"/>
    <property type="match status" value="1"/>
</dbReference>
<dbReference type="Proteomes" id="UP000265882">
    <property type="component" value="Unassembled WGS sequence"/>
</dbReference>
<organism evidence="7 8">
    <name type="scientific">Abyssobacteria bacterium (strain SURF_5)</name>
    <dbReference type="NCBI Taxonomy" id="2093360"/>
    <lineage>
        <taxon>Bacteria</taxon>
        <taxon>Pseudomonadati</taxon>
        <taxon>Candidatus Hydrogenedentota</taxon>
        <taxon>Candidatus Abyssobacteria</taxon>
    </lineage>
</organism>
<accession>A0A3A4P121</accession>
<dbReference type="Gene3D" id="3.30.200.20">
    <property type="entry name" value="Phosphorylase Kinase, domain 1"/>
    <property type="match status" value="1"/>
</dbReference>
<dbReference type="EC" id="2.7.11.1" evidence="1"/>
<dbReference type="InterPro" id="IPR050660">
    <property type="entry name" value="NEK_Ser/Thr_kinase"/>
</dbReference>
<dbReference type="PROSITE" id="PS50011">
    <property type="entry name" value="PROTEIN_KINASE_DOM"/>
    <property type="match status" value="1"/>
</dbReference>
<keyword evidence="4 7" id="KW-0418">Kinase</keyword>
<dbReference type="InterPro" id="IPR008266">
    <property type="entry name" value="Tyr_kinase_AS"/>
</dbReference>